<dbReference type="Pfam" id="PF00072">
    <property type="entry name" value="Response_reg"/>
    <property type="match status" value="1"/>
</dbReference>
<reference evidence="6 7" key="1">
    <citation type="submission" date="2020-01" db="EMBL/GenBank/DDBJ databases">
        <title>Genome analysis.</title>
        <authorList>
            <person name="Wu S."/>
            <person name="Wang G."/>
        </authorList>
    </citation>
    <scope>NUCLEOTIDE SEQUENCE [LARGE SCALE GENOMIC DNA]</scope>
    <source>
        <strain evidence="6 7">SYL130</strain>
    </source>
</reference>
<dbReference type="InterPro" id="IPR027417">
    <property type="entry name" value="P-loop_NTPase"/>
</dbReference>
<dbReference type="SMART" id="SM00382">
    <property type="entry name" value="AAA"/>
    <property type="match status" value="1"/>
</dbReference>
<dbReference type="InterPro" id="IPR011006">
    <property type="entry name" value="CheY-like_superfamily"/>
</dbReference>
<dbReference type="Gene3D" id="3.40.50.2300">
    <property type="match status" value="1"/>
</dbReference>
<evidence type="ECO:0000256" key="2">
    <source>
        <dbReference type="ARBA" id="ARBA00022840"/>
    </source>
</evidence>
<sequence>MQKILIIDDDKDLCFLLNQFLCRKGYEVTVKYSGEEALEYLQHARPDLIICDLRLEDIDGITLLGKVKQKYTDLPVIIITGHSDIKTSALALKQGAFDYVVKPLVTEQILLTIHEALSNKKEGQASANIQMADKQAGEYFFWGDTESFRMLNKQVQLVGPTDHSVIIYGEDGTGKKSIANEIHKKSKRSQQPFVVVKAGALLKDNALEEVFGSETTAANGEKETHKGVLEQANGGTLFIVEAQLLPLEVQEKLLQVIRRKRMRRVGGTKDINVDVRVIISSNNILWSATRNGKFREDLYHKLNDFNIVIAPLRQRREDIPVLADHFLKLYNEIFSKSIKGFTTEAYSVLKNYDWHDNIRELKNVIKKVVLLNKDAHIGVESLPAELVNQSVPVNANPEEQL</sequence>
<evidence type="ECO:0000259" key="5">
    <source>
        <dbReference type="PROSITE" id="PS50110"/>
    </source>
</evidence>
<accession>A0ABW9ZXT0</accession>
<dbReference type="Gene3D" id="1.10.8.60">
    <property type="match status" value="1"/>
</dbReference>
<dbReference type="InterPro" id="IPR001789">
    <property type="entry name" value="Sig_transdc_resp-reg_receiver"/>
</dbReference>
<dbReference type="Proteomes" id="UP000753802">
    <property type="component" value="Unassembled WGS sequence"/>
</dbReference>
<name>A0ABW9ZXT0_9BACT</name>
<keyword evidence="3" id="KW-0597">Phosphoprotein</keyword>
<keyword evidence="1" id="KW-0547">Nucleotide-binding</keyword>
<dbReference type="EMBL" id="JAACJS010000015">
    <property type="protein sequence ID" value="NCI50517.1"/>
    <property type="molecule type" value="Genomic_DNA"/>
</dbReference>
<feature type="domain" description="Sigma-54 factor interaction" evidence="4">
    <location>
        <begin position="141"/>
        <end position="370"/>
    </location>
</feature>
<dbReference type="PROSITE" id="PS50045">
    <property type="entry name" value="SIGMA54_INTERACT_4"/>
    <property type="match status" value="1"/>
</dbReference>
<dbReference type="Pfam" id="PF00158">
    <property type="entry name" value="Sigma54_activat"/>
    <property type="match status" value="1"/>
</dbReference>
<dbReference type="SUPFAM" id="SSF52172">
    <property type="entry name" value="CheY-like"/>
    <property type="match status" value="1"/>
</dbReference>
<dbReference type="InterPro" id="IPR003593">
    <property type="entry name" value="AAA+_ATPase"/>
</dbReference>
<dbReference type="PANTHER" id="PTHR32071">
    <property type="entry name" value="TRANSCRIPTIONAL REGULATORY PROTEIN"/>
    <property type="match status" value="1"/>
</dbReference>
<dbReference type="RefSeq" id="WP_161818836.1">
    <property type="nucleotide sequence ID" value="NZ_JAACJS010000015.1"/>
</dbReference>
<keyword evidence="7" id="KW-1185">Reference proteome</keyword>
<dbReference type="SUPFAM" id="SSF52540">
    <property type="entry name" value="P-loop containing nucleoside triphosphate hydrolases"/>
    <property type="match status" value="1"/>
</dbReference>
<dbReference type="InterPro" id="IPR058031">
    <property type="entry name" value="AAA_lid_NorR"/>
</dbReference>
<comment type="caution">
    <text evidence="6">The sequence shown here is derived from an EMBL/GenBank/DDBJ whole genome shotgun (WGS) entry which is preliminary data.</text>
</comment>
<keyword evidence="2" id="KW-0067">ATP-binding</keyword>
<dbReference type="Pfam" id="PF25601">
    <property type="entry name" value="AAA_lid_14"/>
    <property type="match status" value="1"/>
</dbReference>
<dbReference type="CDD" id="cd00156">
    <property type="entry name" value="REC"/>
    <property type="match status" value="1"/>
</dbReference>
<proteinExistence type="predicted"/>
<feature type="domain" description="Response regulatory" evidence="5">
    <location>
        <begin position="3"/>
        <end position="117"/>
    </location>
</feature>
<feature type="modified residue" description="4-aspartylphosphate" evidence="3">
    <location>
        <position position="52"/>
    </location>
</feature>
<evidence type="ECO:0000313" key="7">
    <source>
        <dbReference type="Proteomes" id="UP000753802"/>
    </source>
</evidence>
<dbReference type="SMART" id="SM00448">
    <property type="entry name" value="REC"/>
    <property type="match status" value="1"/>
</dbReference>
<evidence type="ECO:0000256" key="3">
    <source>
        <dbReference type="PROSITE-ProRule" id="PRU00169"/>
    </source>
</evidence>
<evidence type="ECO:0000313" key="6">
    <source>
        <dbReference type="EMBL" id="NCI50517.1"/>
    </source>
</evidence>
<dbReference type="PROSITE" id="PS50110">
    <property type="entry name" value="RESPONSE_REGULATORY"/>
    <property type="match status" value="1"/>
</dbReference>
<gene>
    <name evidence="6" type="ORF">GWC95_11325</name>
</gene>
<dbReference type="CDD" id="cd00009">
    <property type="entry name" value="AAA"/>
    <property type="match status" value="1"/>
</dbReference>
<protein>
    <submittedName>
        <fullName evidence="6">Sigma-54-dependent Fis family transcriptional regulator</fullName>
    </submittedName>
</protein>
<organism evidence="6 7">
    <name type="scientific">Sediminibacterium roseum</name>
    <dbReference type="NCBI Taxonomy" id="1978412"/>
    <lineage>
        <taxon>Bacteria</taxon>
        <taxon>Pseudomonadati</taxon>
        <taxon>Bacteroidota</taxon>
        <taxon>Chitinophagia</taxon>
        <taxon>Chitinophagales</taxon>
        <taxon>Chitinophagaceae</taxon>
        <taxon>Sediminibacterium</taxon>
    </lineage>
</organism>
<evidence type="ECO:0000256" key="1">
    <source>
        <dbReference type="ARBA" id="ARBA00022741"/>
    </source>
</evidence>
<dbReference type="InterPro" id="IPR002078">
    <property type="entry name" value="Sigma_54_int"/>
</dbReference>
<evidence type="ECO:0000259" key="4">
    <source>
        <dbReference type="PROSITE" id="PS50045"/>
    </source>
</evidence>
<dbReference type="Gene3D" id="3.40.50.300">
    <property type="entry name" value="P-loop containing nucleotide triphosphate hydrolases"/>
    <property type="match status" value="1"/>
</dbReference>